<evidence type="ECO:0000313" key="3">
    <source>
        <dbReference type="Proteomes" id="UP000184604"/>
    </source>
</evidence>
<dbReference type="Gene3D" id="1.10.530.10">
    <property type="match status" value="1"/>
</dbReference>
<dbReference type="AlphaFoldDB" id="A0A1L5F4U8"/>
<evidence type="ECO:0000259" key="1">
    <source>
        <dbReference type="Pfam" id="PF01464"/>
    </source>
</evidence>
<dbReference type="InterPro" id="IPR008258">
    <property type="entry name" value="Transglycosylase_SLT_dom_1"/>
</dbReference>
<gene>
    <name evidence="2" type="ORF">BS101_04515</name>
</gene>
<name>A0A1L5F4U8_CLOKL</name>
<dbReference type="OrthoDB" id="9815002at2"/>
<protein>
    <submittedName>
        <fullName evidence="2">Lytic transglycosylase</fullName>
    </submittedName>
</protein>
<dbReference type="Pfam" id="PF01464">
    <property type="entry name" value="SLT"/>
    <property type="match status" value="1"/>
</dbReference>
<feature type="domain" description="Transglycosylase SLT" evidence="1">
    <location>
        <begin position="35"/>
        <end position="148"/>
    </location>
</feature>
<dbReference type="Proteomes" id="UP000184604">
    <property type="component" value="Chromosome"/>
</dbReference>
<proteinExistence type="predicted"/>
<accession>A0A1L5F4U8</accession>
<sequence>MKSKIKIVAVVLIIIAIFSTQSMVRYYFPLKYSDYIVKYSKEYSLDVYFVIAVIKTESNFKRYVKSNKNAIGLMQITPDTAKWAAEKMNITDFNEDMLYDPEFNIRMGCWYLNDLKAEFNNDMKLVLAAYNGGRGNVQKWLKNSEHSTDGKNLDYIPFQETDKYIKRVEVNYRIYKFLYKNTLMSILANVYY</sequence>
<dbReference type="RefSeq" id="WP_073537742.1">
    <property type="nucleotide sequence ID" value="NZ_CP018335.1"/>
</dbReference>
<dbReference type="PANTHER" id="PTHR37423">
    <property type="entry name" value="SOLUBLE LYTIC MUREIN TRANSGLYCOSYLASE-RELATED"/>
    <property type="match status" value="1"/>
</dbReference>
<dbReference type="EMBL" id="CP018335">
    <property type="protein sequence ID" value="APM38048.1"/>
    <property type="molecule type" value="Genomic_DNA"/>
</dbReference>
<reference evidence="2 3" key="1">
    <citation type="submission" date="2016-12" db="EMBL/GenBank/DDBJ databases">
        <title>Complete genome sequence of Clostridium kluyveri JZZ isolated from the pit mud of a Chinese flavor liquor-making factory.</title>
        <authorList>
            <person name="Wang Y."/>
        </authorList>
    </citation>
    <scope>NUCLEOTIDE SEQUENCE [LARGE SCALE GENOMIC DNA]</scope>
    <source>
        <strain evidence="2 3">JZZ</strain>
    </source>
</reference>
<dbReference type="CDD" id="cd16896">
    <property type="entry name" value="LT_Slt70-like"/>
    <property type="match status" value="1"/>
</dbReference>
<organism evidence="2 3">
    <name type="scientific">Clostridium kluyveri</name>
    <dbReference type="NCBI Taxonomy" id="1534"/>
    <lineage>
        <taxon>Bacteria</taxon>
        <taxon>Bacillati</taxon>
        <taxon>Bacillota</taxon>
        <taxon>Clostridia</taxon>
        <taxon>Eubacteriales</taxon>
        <taxon>Clostridiaceae</taxon>
        <taxon>Clostridium</taxon>
    </lineage>
</organism>
<dbReference type="InterPro" id="IPR023346">
    <property type="entry name" value="Lysozyme-like_dom_sf"/>
</dbReference>
<dbReference type="SUPFAM" id="SSF53955">
    <property type="entry name" value="Lysozyme-like"/>
    <property type="match status" value="1"/>
</dbReference>
<evidence type="ECO:0000313" key="2">
    <source>
        <dbReference type="EMBL" id="APM38048.1"/>
    </source>
</evidence>
<dbReference type="PANTHER" id="PTHR37423:SF2">
    <property type="entry name" value="MEMBRANE-BOUND LYTIC MUREIN TRANSGLYCOSYLASE C"/>
    <property type="match status" value="1"/>
</dbReference>